<reference evidence="2 3" key="2">
    <citation type="submission" date="2018-11" db="EMBL/GenBank/DDBJ databases">
        <authorList>
            <consortium name="Pathogen Informatics"/>
        </authorList>
    </citation>
    <scope>NUCLEOTIDE SEQUENCE [LARGE SCALE GENOMIC DNA]</scope>
    <source>
        <strain evidence="2 3">MHpl1</strain>
    </source>
</reference>
<reference evidence="4" key="1">
    <citation type="submission" date="2017-02" db="UniProtKB">
        <authorList>
            <consortium name="WormBaseParasite"/>
        </authorList>
    </citation>
    <scope>IDENTIFICATION</scope>
</reference>
<evidence type="ECO:0000313" key="3">
    <source>
        <dbReference type="Proteomes" id="UP000268014"/>
    </source>
</evidence>
<proteinExistence type="predicted"/>
<protein>
    <submittedName>
        <fullName evidence="2 4">Uncharacterized protein</fullName>
    </submittedName>
</protein>
<feature type="region of interest" description="Disordered" evidence="1">
    <location>
        <begin position="1"/>
        <end position="39"/>
    </location>
</feature>
<keyword evidence="3" id="KW-1185">Reference proteome</keyword>
<evidence type="ECO:0000256" key="1">
    <source>
        <dbReference type="SAM" id="MobiDB-lite"/>
    </source>
</evidence>
<sequence length="182" mass="20526">MENSPALRQQCEIGPNRTSPSMGGGDGNSSEARQPGTAKPIPILLMKNINTQLRMKIVCDEQAFGLNSTRETGKITIRLVGAGIRTTSCRPLIKQLFANDHPVDSSNDDVKSIGKSRSNDRRATLKIAMVYWVKQKADFINFFSRINWEVEEKQLQIVQITVRQLQTVTPNIFMIPHLLRQY</sequence>
<dbReference type="WBParaSite" id="HPLM_0001105701-mRNA-1">
    <property type="protein sequence ID" value="HPLM_0001105701-mRNA-1"/>
    <property type="gene ID" value="HPLM_0001105701"/>
</dbReference>
<dbReference type="Proteomes" id="UP000268014">
    <property type="component" value="Unassembled WGS sequence"/>
</dbReference>
<gene>
    <name evidence="2" type="ORF">HPLM_LOCUS11049</name>
</gene>
<name>A0A0N4WJ79_HAEPC</name>
<evidence type="ECO:0000313" key="4">
    <source>
        <dbReference type="WBParaSite" id="HPLM_0001105701-mRNA-1"/>
    </source>
</evidence>
<organism evidence="4">
    <name type="scientific">Haemonchus placei</name>
    <name type="common">Barber's pole worm</name>
    <dbReference type="NCBI Taxonomy" id="6290"/>
    <lineage>
        <taxon>Eukaryota</taxon>
        <taxon>Metazoa</taxon>
        <taxon>Ecdysozoa</taxon>
        <taxon>Nematoda</taxon>
        <taxon>Chromadorea</taxon>
        <taxon>Rhabditida</taxon>
        <taxon>Rhabditina</taxon>
        <taxon>Rhabditomorpha</taxon>
        <taxon>Strongyloidea</taxon>
        <taxon>Trichostrongylidae</taxon>
        <taxon>Haemonchus</taxon>
    </lineage>
</organism>
<dbReference type="AlphaFoldDB" id="A0A0N4WJ79"/>
<dbReference type="EMBL" id="UZAF01017458">
    <property type="protein sequence ID" value="VDO41860.1"/>
    <property type="molecule type" value="Genomic_DNA"/>
</dbReference>
<evidence type="ECO:0000313" key="2">
    <source>
        <dbReference type="EMBL" id="VDO41860.1"/>
    </source>
</evidence>
<accession>A0A0N4WJ79</accession>